<dbReference type="AlphaFoldDB" id="A0A7G3G8T9"/>
<feature type="signal peptide" evidence="1">
    <location>
        <begin position="1"/>
        <end position="17"/>
    </location>
</feature>
<protein>
    <submittedName>
        <fullName evidence="2">Uncharacterized protein</fullName>
    </submittedName>
</protein>
<evidence type="ECO:0000313" key="3">
    <source>
        <dbReference type="Proteomes" id="UP000515917"/>
    </source>
</evidence>
<keyword evidence="1" id="KW-0732">Signal</keyword>
<organism evidence="2 3">
    <name type="scientific">Iodobacter fluviatilis</name>
    <dbReference type="NCBI Taxonomy" id="537"/>
    <lineage>
        <taxon>Bacteria</taxon>
        <taxon>Pseudomonadati</taxon>
        <taxon>Pseudomonadota</taxon>
        <taxon>Betaproteobacteria</taxon>
        <taxon>Neisseriales</taxon>
        <taxon>Chitinibacteraceae</taxon>
        <taxon>Iodobacter</taxon>
    </lineage>
</organism>
<feature type="chain" id="PRO_5028941719" evidence="1">
    <location>
        <begin position="18"/>
        <end position="100"/>
    </location>
</feature>
<reference evidence="2 3" key="1">
    <citation type="submission" date="2018-01" db="EMBL/GenBank/DDBJ databases">
        <title>Genome sequence of Iodobacter sp. strain PCH194 isolated from Indian Trans-Himalaya.</title>
        <authorList>
            <person name="Kumar V."/>
            <person name="Thakur V."/>
            <person name="Kumar S."/>
            <person name="Singh D."/>
        </authorList>
    </citation>
    <scope>NUCLEOTIDE SEQUENCE [LARGE SCALE GENOMIC DNA]</scope>
    <source>
        <strain evidence="2 3">PCH194</strain>
    </source>
</reference>
<evidence type="ECO:0000313" key="2">
    <source>
        <dbReference type="EMBL" id="QBC43757.1"/>
    </source>
</evidence>
<dbReference type="Proteomes" id="UP000515917">
    <property type="component" value="Chromosome"/>
</dbReference>
<proteinExistence type="predicted"/>
<keyword evidence="3" id="KW-1185">Reference proteome</keyword>
<dbReference type="KEGG" id="ifl:C1H71_09485"/>
<dbReference type="RefSeq" id="WP_130106330.1">
    <property type="nucleotide sequence ID" value="NZ_CP025781.1"/>
</dbReference>
<sequence>MKYRLLLMLFPSMLAHADWGKLFFSPAERALSRGDGRPQAEASAVIDTFRLDGEISRNGKKLRWVNGELSRIPLPSGLKVGQTLTRETGVKRDVYQPQQD</sequence>
<accession>A0A7G3G8T9</accession>
<dbReference type="EMBL" id="CP025781">
    <property type="protein sequence ID" value="QBC43757.1"/>
    <property type="molecule type" value="Genomic_DNA"/>
</dbReference>
<name>A0A7G3G8T9_9NEIS</name>
<evidence type="ECO:0000256" key="1">
    <source>
        <dbReference type="SAM" id="SignalP"/>
    </source>
</evidence>
<gene>
    <name evidence="2" type="ORF">C1H71_09485</name>
</gene>